<organism evidence="1 2">
    <name type="scientific">Coptotermes formosanus</name>
    <name type="common">Formosan subterranean termite</name>
    <dbReference type="NCBI Taxonomy" id="36987"/>
    <lineage>
        <taxon>Eukaryota</taxon>
        <taxon>Metazoa</taxon>
        <taxon>Ecdysozoa</taxon>
        <taxon>Arthropoda</taxon>
        <taxon>Hexapoda</taxon>
        <taxon>Insecta</taxon>
        <taxon>Pterygota</taxon>
        <taxon>Neoptera</taxon>
        <taxon>Polyneoptera</taxon>
        <taxon>Dictyoptera</taxon>
        <taxon>Blattodea</taxon>
        <taxon>Blattoidea</taxon>
        <taxon>Termitoidae</taxon>
        <taxon>Rhinotermitidae</taxon>
        <taxon>Coptotermes</taxon>
    </lineage>
</organism>
<gene>
    <name evidence="1" type="ORF">Cfor_00954</name>
</gene>
<reference evidence="2" key="1">
    <citation type="submission" date="2020-01" db="EMBL/GenBank/DDBJ databases">
        <title>Draft genome sequence of the Termite Coptotermes fromosanus.</title>
        <authorList>
            <person name="Itakura S."/>
            <person name="Yosikawa Y."/>
            <person name="Umezawa K."/>
        </authorList>
    </citation>
    <scope>NUCLEOTIDE SEQUENCE [LARGE SCALE GENOMIC DNA]</scope>
</reference>
<proteinExistence type="predicted"/>
<dbReference type="AlphaFoldDB" id="A0A6L2PQX6"/>
<sequence>MRFVHAEVFQPTEILRPIVEVYDEGVMNERNVRKLHRLFEGGRTNVRVEERGGCLSLVTNDLKGKVNGKTRGNRRFTIF</sequence>
<dbReference type="InParanoid" id="A0A6L2PQX6"/>
<keyword evidence="2" id="KW-1185">Reference proteome</keyword>
<accession>A0A6L2PQX6</accession>
<comment type="caution">
    <text evidence="1">The sequence shown here is derived from an EMBL/GenBank/DDBJ whole genome shotgun (WGS) entry which is preliminary data.</text>
</comment>
<protein>
    <submittedName>
        <fullName evidence="1">Uncharacterized protein</fullName>
    </submittedName>
</protein>
<dbReference type="EMBL" id="BLKM01008244">
    <property type="protein sequence ID" value="GFG32978.1"/>
    <property type="molecule type" value="Genomic_DNA"/>
</dbReference>
<evidence type="ECO:0000313" key="1">
    <source>
        <dbReference type="EMBL" id="GFG32978.1"/>
    </source>
</evidence>
<evidence type="ECO:0000313" key="2">
    <source>
        <dbReference type="Proteomes" id="UP000502823"/>
    </source>
</evidence>
<name>A0A6L2PQX6_COPFO</name>
<dbReference type="OrthoDB" id="6572822at2759"/>
<dbReference type="Proteomes" id="UP000502823">
    <property type="component" value="Unassembled WGS sequence"/>
</dbReference>